<evidence type="ECO:0000313" key="2">
    <source>
        <dbReference type="EMBL" id="OGK00704.1"/>
    </source>
</evidence>
<dbReference type="Pfam" id="PF00535">
    <property type="entry name" value="Glycos_transf_2"/>
    <property type="match status" value="1"/>
</dbReference>
<accession>A0A1F7F218</accession>
<dbReference type="EMBL" id="MFYX01000142">
    <property type="protein sequence ID" value="OGK00704.1"/>
    <property type="molecule type" value="Genomic_DNA"/>
</dbReference>
<sequence>MPKTITVIVPTYNRASLLERLVDSLRRQSIDQVHVDLLFVNDGSMDNTERVLKDLGIACITIPHAGPAGARNAGAAAAQTPVLAFLDDDVYPDRDWLKIIYLAYQEGGLHGAIEGDVVSKGEPVPLSHTVLHQGPGGYLSCNFAITKETFEKTGGFDVFFKYPMNEDFDFFLRLKKRAPVTYVPGMVVFHPVYPRPFFKTLLSSFAFARQTISAEYLLNKNHPEAYRMVKFEPNALATIARLSRNYFFHNVLKNPGMFFKHPIRALMWAKICFFRHLGFIYYRIRAYSG</sequence>
<dbReference type="InterPro" id="IPR029044">
    <property type="entry name" value="Nucleotide-diphossugar_trans"/>
</dbReference>
<organism evidence="2 3">
    <name type="scientific">Candidatus Raymondbacteria bacterium RIFOXYD12_FULL_49_13</name>
    <dbReference type="NCBI Taxonomy" id="1817890"/>
    <lineage>
        <taxon>Bacteria</taxon>
        <taxon>Raymondiibacteriota</taxon>
    </lineage>
</organism>
<comment type="caution">
    <text evidence="2">The sequence shown here is derived from an EMBL/GenBank/DDBJ whole genome shotgun (WGS) entry which is preliminary data.</text>
</comment>
<dbReference type="PANTHER" id="PTHR43685">
    <property type="entry name" value="GLYCOSYLTRANSFERASE"/>
    <property type="match status" value="1"/>
</dbReference>
<dbReference type="SUPFAM" id="SSF53448">
    <property type="entry name" value="Nucleotide-diphospho-sugar transferases"/>
    <property type="match status" value="1"/>
</dbReference>
<dbReference type="InterPro" id="IPR050834">
    <property type="entry name" value="Glycosyltransf_2"/>
</dbReference>
<dbReference type="InterPro" id="IPR001173">
    <property type="entry name" value="Glyco_trans_2-like"/>
</dbReference>
<reference evidence="2 3" key="1">
    <citation type="journal article" date="2016" name="Nat. Commun.">
        <title>Thousands of microbial genomes shed light on interconnected biogeochemical processes in an aquifer system.</title>
        <authorList>
            <person name="Anantharaman K."/>
            <person name="Brown C.T."/>
            <person name="Hug L.A."/>
            <person name="Sharon I."/>
            <person name="Castelle C.J."/>
            <person name="Probst A.J."/>
            <person name="Thomas B.C."/>
            <person name="Singh A."/>
            <person name="Wilkins M.J."/>
            <person name="Karaoz U."/>
            <person name="Brodie E.L."/>
            <person name="Williams K.H."/>
            <person name="Hubbard S.S."/>
            <person name="Banfield J.F."/>
        </authorList>
    </citation>
    <scope>NUCLEOTIDE SEQUENCE [LARGE SCALE GENOMIC DNA]</scope>
</reference>
<feature type="domain" description="Glycosyltransferase 2-like" evidence="1">
    <location>
        <begin position="6"/>
        <end position="162"/>
    </location>
</feature>
<gene>
    <name evidence="2" type="ORF">A2519_20125</name>
</gene>
<proteinExistence type="predicted"/>
<evidence type="ECO:0000313" key="3">
    <source>
        <dbReference type="Proteomes" id="UP000179243"/>
    </source>
</evidence>
<protein>
    <recommendedName>
        <fullName evidence="1">Glycosyltransferase 2-like domain-containing protein</fullName>
    </recommendedName>
</protein>
<dbReference type="Proteomes" id="UP000179243">
    <property type="component" value="Unassembled WGS sequence"/>
</dbReference>
<name>A0A1F7F218_UNCRA</name>
<dbReference type="CDD" id="cd00761">
    <property type="entry name" value="Glyco_tranf_GTA_type"/>
    <property type="match status" value="1"/>
</dbReference>
<dbReference type="AlphaFoldDB" id="A0A1F7F218"/>
<evidence type="ECO:0000259" key="1">
    <source>
        <dbReference type="Pfam" id="PF00535"/>
    </source>
</evidence>
<dbReference type="Gene3D" id="3.90.550.10">
    <property type="entry name" value="Spore Coat Polysaccharide Biosynthesis Protein SpsA, Chain A"/>
    <property type="match status" value="1"/>
</dbReference>
<dbReference type="PANTHER" id="PTHR43685:SF2">
    <property type="entry name" value="GLYCOSYLTRANSFERASE 2-LIKE DOMAIN-CONTAINING PROTEIN"/>
    <property type="match status" value="1"/>
</dbReference>